<gene>
    <name evidence="2" type="ORF">BEN49_02265</name>
</gene>
<accession>A0A1G1SY70</accession>
<dbReference type="Proteomes" id="UP000177506">
    <property type="component" value="Unassembled WGS sequence"/>
</dbReference>
<dbReference type="SUPFAM" id="SSF48452">
    <property type="entry name" value="TPR-like"/>
    <property type="match status" value="1"/>
</dbReference>
<evidence type="ECO:0008006" key="4">
    <source>
        <dbReference type="Google" id="ProtNLM"/>
    </source>
</evidence>
<evidence type="ECO:0000256" key="1">
    <source>
        <dbReference type="SAM" id="Phobius"/>
    </source>
</evidence>
<evidence type="ECO:0000313" key="3">
    <source>
        <dbReference type="Proteomes" id="UP000177506"/>
    </source>
</evidence>
<dbReference type="AlphaFoldDB" id="A0A1G1SY70"/>
<sequence length="412" mass="46056">MRVGNQKFLVDFYQQRRDVFARWALRQHQLGAPAAHVLLQGALLDFYDQVSDGRLTRLPPDVPAHVNQLAGLRLAAAAAPLPAAEASRRQQRLVQFHQLGPDCQRLLTYFYFHGYNFGRMSGKLGFANPAVARRQKGACLRRLVDLMDPPHGFRGHLDALERFADGALDEAAQEAFEQRLATDADLAAAHAAYEQFAADLRWAAGHDTLRLRLHLLDRRLDQRTTSLARLQRISRRHRWRSLLWAAAALLVALGTAVAWWATSRAPQREEGWATYYRLDPALALSTGQARSRPLLAQALAEYRAGHYPTALHTLGRLSPNEIGADTLNYYRGLFLLQSGNNEAAQLPLHRLAQVMGGPLARRALYHLGMAYWRAQQPAAARDALRRVAADSLNPYQTSALRVLAAGELDPRP</sequence>
<comment type="caution">
    <text evidence="2">The sequence shown here is derived from an EMBL/GenBank/DDBJ whole genome shotgun (WGS) entry which is preliminary data.</text>
</comment>
<protein>
    <recommendedName>
        <fullName evidence="4">Tetratricopeptide repeat protein</fullName>
    </recommendedName>
</protein>
<evidence type="ECO:0000313" key="2">
    <source>
        <dbReference type="EMBL" id="OGX83593.1"/>
    </source>
</evidence>
<dbReference type="Gene3D" id="1.25.40.10">
    <property type="entry name" value="Tetratricopeptide repeat domain"/>
    <property type="match status" value="1"/>
</dbReference>
<reference evidence="2 3" key="1">
    <citation type="submission" date="2016-08" db="EMBL/GenBank/DDBJ databases">
        <title>Hymenobacter coccineus sp. nov., Hymenobacter lapidarius sp. nov. and Hymenobacter glacialis sp. nov., isolated from Antarctic soil.</title>
        <authorList>
            <person name="Sedlacek I."/>
            <person name="Kralova S."/>
            <person name="Kyrova K."/>
            <person name="Maslanova I."/>
            <person name="Stankova E."/>
            <person name="Vrbovska V."/>
            <person name="Nemec M."/>
            <person name="Bartak M."/>
            <person name="Svec P."/>
            <person name="Busse H.-J."/>
            <person name="Pantucek R."/>
        </authorList>
    </citation>
    <scope>NUCLEOTIDE SEQUENCE [LARGE SCALE GENOMIC DNA]</scope>
    <source>
        <strain evidence="2 3">CCM 8649</strain>
    </source>
</reference>
<dbReference type="EMBL" id="MDZA01000415">
    <property type="protein sequence ID" value="OGX83593.1"/>
    <property type="molecule type" value="Genomic_DNA"/>
</dbReference>
<organism evidence="2 3">
    <name type="scientific">Hymenobacter coccineus</name>
    <dbReference type="NCBI Taxonomy" id="1908235"/>
    <lineage>
        <taxon>Bacteria</taxon>
        <taxon>Pseudomonadati</taxon>
        <taxon>Bacteroidota</taxon>
        <taxon>Cytophagia</taxon>
        <taxon>Cytophagales</taxon>
        <taxon>Hymenobacteraceae</taxon>
        <taxon>Hymenobacter</taxon>
    </lineage>
</organism>
<proteinExistence type="predicted"/>
<keyword evidence="3" id="KW-1185">Reference proteome</keyword>
<keyword evidence="1" id="KW-0812">Transmembrane</keyword>
<feature type="transmembrane region" description="Helical" evidence="1">
    <location>
        <begin position="242"/>
        <end position="261"/>
    </location>
</feature>
<dbReference type="InterPro" id="IPR011990">
    <property type="entry name" value="TPR-like_helical_dom_sf"/>
</dbReference>
<name>A0A1G1SY70_9BACT</name>
<keyword evidence="1" id="KW-0472">Membrane</keyword>
<keyword evidence="1" id="KW-1133">Transmembrane helix</keyword>